<keyword evidence="11" id="KW-1185">Reference proteome</keyword>
<keyword evidence="4 5" id="KW-0647">Proteasome</keyword>
<dbReference type="PANTHER" id="PTHR10943">
    <property type="entry name" value="26S PROTEASOME NON-ATPASE REGULATORY SUBUNIT"/>
    <property type="match status" value="1"/>
</dbReference>
<evidence type="ECO:0000256" key="4">
    <source>
        <dbReference type="ARBA" id="ARBA00022942"/>
    </source>
</evidence>
<dbReference type="InterPro" id="IPR011989">
    <property type="entry name" value="ARM-like"/>
</dbReference>
<proteinExistence type="inferred from homology"/>
<evidence type="ECO:0000256" key="2">
    <source>
        <dbReference type="ARBA" id="ARBA00014929"/>
    </source>
</evidence>
<reference evidence="10" key="2">
    <citation type="submission" date="2017-05" db="UniProtKB">
        <authorList>
            <consortium name="EnsemblMetazoa"/>
        </authorList>
    </citation>
    <scope>IDENTIFICATION</scope>
</reference>
<reference evidence="11" key="1">
    <citation type="journal article" date="2010" name="Nature">
        <title>The Amphimedon queenslandica genome and the evolution of animal complexity.</title>
        <authorList>
            <person name="Srivastava M."/>
            <person name="Simakov O."/>
            <person name="Chapman J."/>
            <person name="Fahey B."/>
            <person name="Gauthier M.E."/>
            <person name="Mitros T."/>
            <person name="Richards G.S."/>
            <person name="Conaco C."/>
            <person name="Dacre M."/>
            <person name="Hellsten U."/>
            <person name="Larroux C."/>
            <person name="Putnam N.H."/>
            <person name="Stanke M."/>
            <person name="Adamska M."/>
            <person name="Darling A."/>
            <person name="Degnan S.M."/>
            <person name="Oakley T.H."/>
            <person name="Plachetzki D.C."/>
            <person name="Zhai Y."/>
            <person name="Adamski M."/>
            <person name="Calcino A."/>
            <person name="Cummins S.F."/>
            <person name="Goodstein D.M."/>
            <person name="Harris C."/>
            <person name="Jackson D.J."/>
            <person name="Leys S.P."/>
            <person name="Shu S."/>
            <person name="Woodcroft B.J."/>
            <person name="Vervoort M."/>
            <person name="Kosik K.S."/>
            <person name="Manning G."/>
            <person name="Degnan B.M."/>
            <person name="Rokhsar D.S."/>
        </authorList>
    </citation>
    <scope>NUCLEOTIDE SEQUENCE [LARGE SCALE GENOMIC DNA]</scope>
</reference>
<dbReference type="GO" id="GO:0005634">
    <property type="term" value="C:nucleus"/>
    <property type="evidence" value="ECO:0007669"/>
    <property type="project" value="TreeGrafter"/>
</dbReference>
<dbReference type="GO" id="GO:0042176">
    <property type="term" value="P:regulation of protein catabolic process"/>
    <property type="evidence" value="ECO:0007669"/>
    <property type="project" value="UniProtKB-UniRule"/>
</dbReference>
<feature type="compositionally biased region" description="Basic and acidic residues" evidence="6">
    <location>
        <begin position="350"/>
        <end position="372"/>
    </location>
</feature>
<feature type="domain" description="26S proteasome regulatory subunit RPN2 C-terminal" evidence="8">
    <location>
        <begin position="847"/>
        <end position="1026"/>
    </location>
</feature>
<gene>
    <name evidence="10" type="primary">100632477</name>
</gene>
<feature type="region of interest" description="Disordered" evidence="6">
    <location>
        <begin position="1036"/>
        <end position="1059"/>
    </location>
</feature>
<dbReference type="FunFam" id="1.25.10.10:FF:000017">
    <property type="entry name" value="26S proteasome non-ATPase regulatory subunit 1"/>
    <property type="match status" value="1"/>
</dbReference>
<dbReference type="InterPro" id="IPR016024">
    <property type="entry name" value="ARM-type_fold"/>
</dbReference>
<evidence type="ECO:0000313" key="11">
    <source>
        <dbReference type="Proteomes" id="UP000007879"/>
    </source>
</evidence>
<dbReference type="PANTHER" id="PTHR10943:SF2">
    <property type="entry name" value="26S PROTEASOME NON-ATPASE REGULATORY SUBUNIT 1"/>
    <property type="match status" value="1"/>
</dbReference>
<comment type="similarity">
    <text evidence="1 5">Belongs to the proteasome subunit S1 family.</text>
</comment>
<evidence type="ECO:0000259" key="9">
    <source>
        <dbReference type="Pfam" id="PF21505"/>
    </source>
</evidence>
<dbReference type="Pfam" id="PF01851">
    <property type="entry name" value="PC_rep"/>
    <property type="match status" value="2"/>
</dbReference>
<dbReference type="InterPro" id="IPR002015">
    <property type="entry name" value="Proteasome/cyclosome_rpt"/>
</dbReference>
<feature type="compositionally biased region" description="Basic and acidic residues" evidence="6">
    <location>
        <begin position="953"/>
        <end position="976"/>
    </location>
</feature>
<dbReference type="GO" id="GO:0008540">
    <property type="term" value="C:proteasome regulatory particle, base subcomplex"/>
    <property type="evidence" value="ECO:0007669"/>
    <property type="project" value="UniProtKB-UniRule"/>
</dbReference>
<dbReference type="AlphaFoldDB" id="A0A1X7VU33"/>
<keyword evidence="7" id="KW-0812">Transmembrane</keyword>
<evidence type="ECO:0000256" key="5">
    <source>
        <dbReference type="PIRNR" id="PIRNR015947"/>
    </source>
</evidence>
<evidence type="ECO:0000313" key="10">
    <source>
        <dbReference type="EnsemblMetazoa" id="Aqu2.1.43607_001"/>
    </source>
</evidence>
<dbReference type="Pfam" id="PF21505">
    <property type="entry name" value="RPN2_N"/>
    <property type="match status" value="1"/>
</dbReference>
<comment type="function">
    <text evidence="5">Component of the 26S proteasome, a multiprotein complex involved in the ATP-dependent degradation of ubiquitinated proteins. This complex plays a key role in the maintenance of protein homeostasis by removing misfolded or damaged proteins, which could impair cellular functions, and by removing proteins whose functions are no longer required. Therefore, the proteasome participates in numerous cellular processes, including cell cycle progression, apoptosis, or DNA damage repair.</text>
</comment>
<evidence type="ECO:0000259" key="8">
    <source>
        <dbReference type="Pfam" id="PF18004"/>
    </source>
</evidence>
<keyword evidence="3" id="KW-0677">Repeat</keyword>
<dbReference type="KEGG" id="aqu:100632477"/>
<evidence type="ECO:0000256" key="3">
    <source>
        <dbReference type="ARBA" id="ARBA00022737"/>
    </source>
</evidence>
<organism evidence="10">
    <name type="scientific">Amphimedon queenslandica</name>
    <name type="common">Sponge</name>
    <dbReference type="NCBI Taxonomy" id="400682"/>
    <lineage>
        <taxon>Eukaryota</taxon>
        <taxon>Metazoa</taxon>
        <taxon>Porifera</taxon>
        <taxon>Demospongiae</taxon>
        <taxon>Heteroscleromorpha</taxon>
        <taxon>Haplosclerida</taxon>
        <taxon>Niphatidae</taxon>
        <taxon>Amphimedon</taxon>
    </lineage>
</organism>
<dbReference type="SUPFAM" id="SSF48371">
    <property type="entry name" value="ARM repeat"/>
    <property type="match status" value="1"/>
</dbReference>
<dbReference type="GO" id="GO:0043161">
    <property type="term" value="P:proteasome-mediated ubiquitin-dependent protein catabolic process"/>
    <property type="evidence" value="ECO:0007669"/>
    <property type="project" value="TreeGrafter"/>
</dbReference>
<accession>A0A1X7VU33</accession>
<sequence length="1059" mass="115917">MVSGTKLTSAGGVLSLLDEPEKDIQIFALSRLNDLVDEFWPEISDAIVKIESLYENVQFPQRELSALVASKVYYHLGSLQDSLLFALNAGSMFDVTGTSEYTETIISKCIDHYTHLRVENYDNPNSPEKDIDPRLESIVNRMFEKCFGDGHYHQAAGIAFETRRIDILERAILEAKDCKQMLSYCLNIAMSLLNSKRFQTTVLKVLVNIYSNLKSPDYINICQCYIFLDDPEPTAQILERLCRGSSDDFLVACQISFDLYESSSQKYLRGVVSAARAASKQEPVKQEHAESNPSEEVEPMDIEGPPPPATDSSNKTESTSKSTNNDTTDNGTTSKDAAADTNTETAPSTDGEKAPDTKENESTDKVKEKKDEVVEEEWVTRLKTVCNVLKGENTVNLHQEFLIRNNHSDLQILKNTKEAGRNSITHNATVIANGFMHYGTTSDVFLRENLDWLKRASNWGKFLATASLGVIHYGHEKLALNLLSSYLPKDSPGSPYQEGGALYALGLIYANHGQKMIEYFTKELRVNQNEIVKHGGCLGLGLAAMGTADQDVYQLLKDNLSQDDAVVGEAAGVGMGLVMLGTCSETAIKDMIEYASETQHEKIQRGLSLGIAMLFYGQLEQANTAIEQLCHHKDPLLRRAGIFTVAMAYCGTGDTTAVKRLLHVAVSDVDSDVRRSAVTSIGFILFRNPEQCPSVVSLLAESFNPHMRCGAALALGIACAASGNKEALAILEPMFNDSVPFVQQGALVASAMVLIQHNDSMSKNNKVTEIRKAYARIIGDRLEDSVAKFGAILAQGIIDAGGRNVTLALQSRTGHTQLRTVIGLLVFSQFWFWFPFTHFLSLAFTPTAVIGLNAQLKMPKIQFKSNARPSQYAYVPNLEKEKEKERGKVATAVLSVTAKKAKSKAKKSQADTSSEEMTSDGGGGGGGTGGEAGGEGETGGGGSAVELMEVDQEGDKDKDSAPPPKDESAKEKKPEPLFEMLSNPARVLPQQLKVLSLETSTHYKPIKPVSSGGILLLKYTDTSEEELIEPLKVVLDDESEEPPPPEPFEYIEAETDDEN</sequence>
<feature type="compositionally biased region" description="Low complexity" evidence="6">
    <location>
        <begin position="310"/>
        <end position="336"/>
    </location>
</feature>
<dbReference type="GO" id="GO:0030234">
    <property type="term" value="F:enzyme regulator activity"/>
    <property type="evidence" value="ECO:0007669"/>
    <property type="project" value="UniProtKB-UniRule"/>
</dbReference>
<dbReference type="PIRSF" id="PIRSF015947">
    <property type="entry name" value="26S_Psome_Rpn2"/>
    <property type="match status" value="1"/>
</dbReference>
<dbReference type="InterPro" id="IPR016642">
    <property type="entry name" value="26S_Psome_Rpn2"/>
</dbReference>
<evidence type="ECO:0000256" key="7">
    <source>
        <dbReference type="SAM" id="Phobius"/>
    </source>
</evidence>
<evidence type="ECO:0000256" key="6">
    <source>
        <dbReference type="SAM" id="MobiDB-lite"/>
    </source>
</evidence>
<protein>
    <recommendedName>
        <fullName evidence="2 5">26S proteasome non-ATPase regulatory subunit 1</fullName>
    </recommendedName>
</protein>
<dbReference type="InterPro" id="IPR040623">
    <property type="entry name" value="RPN2_C"/>
</dbReference>
<dbReference type="InterPro" id="IPR048570">
    <property type="entry name" value="PSMD1_RPN2_N"/>
</dbReference>
<dbReference type="eggNOG" id="KOG2062">
    <property type="taxonomic scope" value="Eukaryota"/>
</dbReference>
<evidence type="ECO:0000256" key="1">
    <source>
        <dbReference type="ARBA" id="ARBA00006308"/>
    </source>
</evidence>
<dbReference type="EnsemblMetazoa" id="Aqu2.1.43607_001">
    <property type="protein sequence ID" value="Aqu2.1.43607_001"/>
    <property type="gene ID" value="Aqu2.1.43607"/>
</dbReference>
<feature type="domain" description="26S proteasome non-ATPase regulatory subunit 1/RPN2 N-terminal" evidence="9">
    <location>
        <begin position="8"/>
        <end position="284"/>
    </location>
</feature>
<keyword evidence="7" id="KW-1133">Transmembrane helix</keyword>
<dbReference type="EnsemblMetazoa" id="XM_019994908.1">
    <property type="protein sequence ID" value="XP_019850467.1"/>
    <property type="gene ID" value="LOC100632477"/>
</dbReference>
<dbReference type="Pfam" id="PF13646">
    <property type="entry name" value="HEAT_2"/>
    <property type="match status" value="1"/>
</dbReference>
<dbReference type="GO" id="GO:0034515">
    <property type="term" value="C:proteasome storage granule"/>
    <property type="evidence" value="ECO:0007669"/>
    <property type="project" value="TreeGrafter"/>
</dbReference>
<name>A0A1X7VU33_AMPQE</name>
<dbReference type="Proteomes" id="UP000007879">
    <property type="component" value="Unassembled WGS sequence"/>
</dbReference>
<comment type="subunit">
    <text evidence="5">Component of the 19S proteasome regulatory particle complex. The 26S proteasome consists of a 20S core particle (CP) and two 19S regulatory subunits (RP).</text>
</comment>
<feature type="compositionally biased region" description="Gly residues" evidence="6">
    <location>
        <begin position="920"/>
        <end position="943"/>
    </location>
</feature>
<feature type="region of interest" description="Disordered" evidence="6">
    <location>
        <begin position="901"/>
        <end position="977"/>
    </location>
</feature>
<keyword evidence="7" id="KW-0472">Membrane</keyword>
<dbReference type="Pfam" id="PF18004">
    <property type="entry name" value="RPN2_C"/>
    <property type="match status" value="1"/>
</dbReference>
<dbReference type="InParanoid" id="A0A1X7VU33"/>
<feature type="region of interest" description="Disordered" evidence="6">
    <location>
        <begin position="277"/>
        <end position="374"/>
    </location>
</feature>
<dbReference type="STRING" id="400682.A0A1X7VU33"/>
<feature type="transmembrane region" description="Helical" evidence="7">
    <location>
        <begin position="830"/>
        <end position="854"/>
    </location>
</feature>
<dbReference type="OrthoDB" id="261572at2759"/>
<dbReference type="FunCoup" id="A0A1X7VU33">
    <property type="interactions" value="942"/>
</dbReference>
<dbReference type="Gene3D" id="1.25.10.10">
    <property type="entry name" value="Leucine-rich Repeat Variant"/>
    <property type="match status" value="1"/>
</dbReference>